<dbReference type="AlphaFoldDB" id="A0A849VL27"/>
<evidence type="ECO:0000313" key="2">
    <source>
        <dbReference type="Proteomes" id="UP000550508"/>
    </source>
</evidence>
<keyword evidence="2" id="KW-1185">Reference proteome</keyword>
<organism evidence="1 2">
    <name type="scientific">Phyllobacterium pellucidum</name>
    <dbReference type="NCBI Taxonomy" id="2740464"/>
    <lineage>
        <taxon>Bacteria</taxon>
        <taxon>Pseudomonadati</taxon>
        <taxon>Pseudomonadota</taxon>
        <taxon>Alphaproteobacteria</taxon>
        <taxon>Hyphomicrobiales</taxon>
        <taxon>Phyllobacteriaceae</taxon>
        <taxon>Phyllobacterium</taxon>
    </lineage>
</organism>
<accession>A0A849VL27</accession>
<sequence length="240" mass="27651">MAIVTLVWATATLSDEYPCKPVPPNDTKTRSLPIDPDYLVKFKLVDGPAFAIPYGYYGFALPEKVNCQPLRDVFSFNFWMPDLRAPKKDPYGLAYFRIQEDGHPKPGPDDYIVQALFVKRATDADYAKHKLPSSWLFTWLGVYDNRFLLRPEVNGLLRVIDLEAGSNPAVKTEDYVRLADPREEIRLECSPDTLNPTCIYYIYLSDLQLLIKGRFPYDALAQWRPIMSANRTLIEHWIIK</sequence>
<gene>
    <name evidence="1" type="ORF">HQ945_04860</name>
</gene>
<evidence type="ECO:0000313" key="1">
    <source>
        <dbReference type="EMBL" id="NTS30578.1"/>
    </source>
</evidence>
<proteinExistence type="predicted"/>
<dbReference type="Proteomes" id="UP000550508">
    <property type="component" value="Unassembled WGS sequence"/>
</dbReference>
<dbReference type="RefSeq" id="WP_113279799.1">
    <property type="nucleotide sequence ID" value="NZ_JABUMX010000001.1"/>
</dbReference>
<comment type="caution">
    <text evidence="1">The sequence shown here is derived from an EMBL/GenBank/DDBJ whole genome shotgun (WGS) entry which is preliminary data.</text>
</comment>
<name>A0A849VL27_9HYPH</name>
<dbReference type="EMBL" id="JABUMX010000001">
    <property type="protein sequence ID" value="NTS30578.1"/>
    <property type="molecule type" value="Genomic_DNA"/>
</dbReference>
<protein>
    <submittedName>
        <fullName evidence="1">Uncharacterized protein</fullName>
    </submittedName>
</protein>
<reference evidence="1 2" key="1">
    <citation type="submission" date="2020-05" db="EMBL/GenBank/DDBJ databases">
        <authorList>
            <person name="Kim M.K."/>
        </authorList>
    </citation>
    <scope>NUCLEOTIDE SEQUENCE [LARGE SCALE GENOMIC DNA]</scope>
    <source>
        <strain evidence="1 2">BT25</strain>
    </source>
</reference>